<evidence type="ECO:0000256" key="14">
    <source>
        <dbReference type="SAM" id="Phobius"/>
    </source>
</evidence>
<evidence type="ECO:0000256" key="5">
    <source>
        <dbReference type="ARBA" id="ARBA00022692"/>
    </source>
</evidence>
<evidence type="ECO:0000256" key="13">
    <source>
        <dbReference type="SAM" id="MobiDB-lite"/>
    </source>
</evidence>
<dbReference type="Pfam" id="PF03280">
    <property type="entry name" value="Lipase_chap"/>
    <property type="match status" value="1"/>
</dbReference>
<dbReference type="InterPro" id="IPR004961">
    <property type="entry name" value="Lipase_chaperone"/>
</dbReference>
<protein>
    <recommendedName>
        <fullName evidence="11">Lipase helper protein</fullName>
    </recommendedName>
    <alternativeName>
        <fullName evidence="12">Lipase modulator</fullName>
    </alternativeName>
</protein>
<dbReference type="EMBL" id="CP136336">
    <property type="protein sequence ID" value="WOB09768.1"/>
    <property type="molecule type" value="Genomic_DNA"/>
</dbReference>
<evidence type="ECO:0000256" key="7">
    <source>
        <dbReference type="ARBA" id="ARBA00022989"/>
    </source>
</evidence>
<keyword evidence="9 14" id="KW-0472">Membrane</keyword>
<keyword evidence="4" id="KW-0997">Cell inner membrane</keyword>
<dbReference type="Proteomes" id="UP001303946">
    <property type="component" value="Chromosome"/>
</dbReference>
<sequence>MSWSSLLTFRAGVITVLAALAVGLAYVYFEAPEAEPTATSAPASNHDAARTDTRPAPGTGPTGDPLAQAVQLFHIGYAGGLQLDEETRVALDALVNSLPEVPTAADLARVEKAVRLSLPHEDAERALTLVHGYIGYRADVSGLLAAAPPPSNADELHQLFAQVDAIQRRHFSPVTEQALFGPGAREARALLEIMTVQQDATLTDAQKQERIDALRTALPQAASAASATIP</sequence>
<evidence type="ECO:0000256" key="3">
    <source>
        <dbReference type="ARBA" id="ARBA00022475"/>
    </source>
</evidence>
<feature type="transmembrane region" description="Helical" evidence="14">
    <location>
        <begin position="7"/>
        <end position="29"/>
    </location>
</feature>
<evidence type="ECO:0000256" key="6">
    <source>
        <dbReference type="ARBA" id="ARBA00022963"/>
    </source>
</evidence>
<gene>
    <name evidence="15" type="ORF">RXV79_06810</name>
</gene>
<evidence type="ECO:0000256" key="8">
    <source>
        <dbReference type="ARBA" id="ARBA00023098"/>
    </source>
</evidence>
<evidence type="ECO:0000256" key="9">
    <source>
        <dbReference type="ARBA" id="ARBA00023136"/>
    </source>
</evidence>
<keyword evidence="7 14" id="KW-1133">Transmembrane helix</keyword>
<keyword evidence="6" id="KW-0442">Lipid degradation</keyword>
<dbReference type="SUPFAM" id="SSF158855">
    <property type="entry name" value="Lipase chaperone-like"/>
    <property type="match status" value="1"/>
</dbReference>
<dbReference type="RefSeq" id="WP_316702644.1">
    <property type="nucleotide sequence ID" value="NZ_CP136336.1"/>
</dbReference>
<keyword evidence="10" id="KW-0143">Chaperone</keyword>
<keyword evidence="16" id="KW-1185">Reference proteome</keyword>
<feature type="region of interest" description="Disordered" evidence="13">
    <location>
        <begin position="37"/>
        <end position="63"/>
    </location>
</feature>
<evidence type="ECO:0000256" key="11">
    <source>
        <dbReference type="ARBA" id="ARBA00030948"/>
    </source>
</evidence>
<accession>A0ABZ0CXS2</accession>
<proteinExistence type="inferred from homology"/>
<keyword evidence="3" id="KW-1003">Cell membrane</keyword>
<evidence type="ECO:0000256" key="10">
    <source>
        <dbReference type="ARBA" id="ARBA00023186"/>
    </source>
</evidence>
<reference evidence="15 16" key="1">
    <citation type="submission" date="2023-10" db="EMBL/GenBank/DDBJ databases">
        <title>Bacteria for the degradation of biodegradable plastic PBAT(Polybutylene adipate terephthalate).</title>
        <authorList>
            <person name="Weon H.-Y."/>
            <person name="Yeon J."/>
        </authorList>
    </citation>
    <scope>NUCLEOTIDE SEQUENCE [LARGE SCALE GENOMIC DNA]</scope>
    <source>
        <strain evidence="15 16">SBD 7-3</strain>
    </source>
</reference>
<name>A0ABZ0CXS2_9BURK</name>
<organism evidence="15 16">
    <name type="scientific">Piscinibacter gummiphilus</name>
    <dbReference type="NCBI Taxonomy" id="946333"/>
    <lineage>
        <taxon>Bacteria</taxon>
        <taxon>Pseudomonadati</taxon>
        <taxon>Pseudomonadota</taxon>
        <taxon>Betaproteobacteria</taxon>
        <taxon>Burkholderiales</taxon>
        <taxon>Sphaerotilaceae</taxon>
        <taxon>Piscinibacter</taxon>
    </lineage>
</organism>
<evidence type="ECO:0000313" key="16">
    <source>
        <dbReference type="Proteomes" id="UP001303946"/>
    </source>
</evidence>
<comment type="similarity">
    <text evidence="2">Belongs to the lipase chaperone family.</text>
</comment>
<evidence type="ECO:0000256" key="2">
    <source>
        <dbReference type="ARBA" id="ARBA00010358"/>
    </source>
</evidence>
<evidence type="ECO:0000256" key="4">
    <source>
        <dbReference type="ARBA" id="ARBA00022519"/>
    </source>
</evidence>
<evidence type="ECO:0000313" key="15">
    <source>
        <dbReference type="EMBL" id="WOB09768.1"/>
    </source>
</evidence>
<evidence type="ECO:0000256" key="1">
    <source>
        <dbReference type="ARBA" id="ARBA00004383"/>
    </source>
</evidence>
<keyword evidence="8" id="KW-0443">Lipid metabolism</keyword>
<evidence type="ECO:0000256" key="12">
    <source>
        <dbReference type="ARBA" id="ARBA00031542"/>
    </source>
</evidence>
<keyword evidence="5 14" id="KW-0812">Transmembrane</keyword>
<comment type="subcellular location">
    <subcellularLocation>
        <location evidence="1">Cell inner membrane</location>
        <topology evidence="1">Single-pass membrane protein</topology>
        <orientation evidence="1">Periplasmic side</orientation>
    </subcellularLocation>
</comment>